<dbReference type="EMBL" id="DVMU01000176">
    <property type="protein sequence ID" value="HIU34429.1"/>
    <property type="molecule type" value="Genomic_DNA"/>
</dbReference>
<organism evidence="3 4">
    <name type="scientific">Candidatus Pullichristensenella excrementigallinarum</name>
    <dbReference type="NCBI Taxonomy" id="2840907"/>
    <lineage>
        <taxon>Bacteria</taxon>
        <taxon>Bacillati</taxon>
        <taxon>Bacillota</taxon>
        <taxon>Clostridia</taxon>
        <taxon>Candidatus Pullichristensenella</taxon>
    </lineage>
</organism>
<dbReference type="Proteomes" id="UP000824072">
    <property type="component" value="Unassembled WGS sequence"/>
</dbReference>
<name>A0A9D1IEC6_9FIRM</name>
<feature type="compositionally biased region" description="Low complexity" evidence="1">
    <location>
        <begin position="95"/>
        <end position="127"/>
    </location>
</feature>
<evidence type="ECO:0000313" key="4">
    <source>
        <dbReference type="Proteomes" id="UP000824072"/>
    </source>
</evidence>
<protein>
    <submittedName>
        <fullName evidence="3">Uncharacterized protein</fullName>
    </submittedName>
</protein>
<sequence length="246" mass="25917">MEQKKPGKVSLSLGNLIQKEDVSSAPSGKKASAKREKPAVKAENPIAADMEGAAKKSGKAAEASEMKKSSSPKAKKPAATDEAKGAAETKKTVQKANASSAKKSGSAAKAPSSPQSATPKAKPSSKSKATEPSLSAVAVRKHGPKAASNPRPVSAAHKSAQAKKPKKPAPPEPRRPMTRAELRRLAQLKKDRKIVALLGVLVALVLGLFVRQFLLYRDFDKMREAVEIVTFYDGTYVDGINVSGLT</sequence>
<feature type="region of interest" description="Disordered" evidence="1">
    <location>
        <begin position="1"/>
        <end position="178"/>
    </location>
</feature>
<accession>A0A9D1IEC6</accession>
<evidence type="ECO:0000256" key="1">
    <source>
        <dbReference type="SAM" id="MobiDB-lite"/>
    </source>
</evidence>
<proteinExistence type="predicted"/>
<keyword evidence="2" id="KW-1133">Transmembrane helix</keyword>
<feature type="transmembrane region" description="Helical" evidence="2">
    <location>
        <begin position="194"/>
        <end position="214"/>
    </location>
</feature>
<keyword evidence="2" id="KW-0812">Transmembrane</keyword>
<keyword evidence="2" id="KW-0472">Membrane</keyword>
<gene>
    <name evidence="3" type="ORF">IAB02_07700</name>
</gene>
<reference evidence="3" key="2">
    <citation type="journal article" date="2021" name="PeerJ">
        <title>Extensive microbial diversity within the chicken gut microbiome revealed by metagenomics and culture.</title>
        <authorList>
            <person name="Gilroy R."/>
            <person name="Ravi A."/>
            <person name="Getino M."/>
            <person name="Pursley I."/>
            <person name="Horton D.L."/>
            <person name="Alikhan N.F."/>
            <person name="Baker D."/>
            <person name="Gharbi K."/>
            <person name="Hall N."/>
            <person name="Watson M."/>
            <person name="Adriaenssens E.M."/>
            <person name="Foster-Nyarko E."/>
            <person name="Jarju S."/>
            <person name="Secka A."/>
            <person name="Antonio M."/>
            <person name="Oren A."/>
            <person name="Chaudhuri R.R."/>
            <person name="La Ragione R."/>
            <person name="Hildebrand F."/>
            <person name="Pallen M.J."/>
        </authorList>
    </citation>
    <scope>NUCLEOTIDE SEQUENCE</scope>
    <source>
        <strain evidence="3">ChiHcec3-11533</strain>
    </source>
</reference>
<feature type="non-terminal residue" evidence="3">
    <location>
        <position position="246"/>
    </location>
</feature>
<feature type="compositionally biased region" description="Basic and acidic residues" evidence="1">
    <location>
        <begin position="78"/>
        <end position="91"/>
    </location>
</feature>
<comment type="caution">
    <text evidence="3">The sequence shown here is derived from an EMBL/GenBank/DDBJ whole genome shotgun (WGS) entry which is preliminary data.</text>
</comment>
<dbReference type="AlphaFoldDB" id="A0A9D1IEC6"/>
<evidence type="ECO:0000256" key="2">
    <source>
        <dbReference type="SAM" id="Phobius"/>
    </source>
</evidence>
<reference evidence="3" key="1">
    <citation type="submission" date="2020-10" db="EMBL/GenBank/DDBJ databases">
        <authorList>
            <person name="Gilroy R."/>
        </authorList>
    </citation>
    <scope>NUCLEOTIDE SEQUENCE</scope>
    <source>
        <strain evidence="3">ChiHcec3-11533</strain>
    </source>
</reference>
<evidence type="ECO:0000313" key="3">
    <source>
        <dbReference type="EMBL" id="HIU34429.1"/>
    </source>
</evidence>